<evidence type="ECO:0000256" key="2">
    <source>
        <dbReference type="SAM" id="Phobius"/>
    </source>
</evidence>
<protein>
    <submittedName>
        <fullName evidence="3">Uncharacterized protein</fullName>
    </submittedName>
</protein>
<keyword evidence="2" id="KW-0812">Transmembrane</keyword>
<keyword evidence="1" id="KW-0175">Coiled coil</keyword>
<reference evidence="3" key="1">
    <citation type="journal article" date="2020" name="Nature">
        <title>Giant virus diversity and host interactions through global metagenomics.</title>
        <authorList>
            <person name="Schulz F."/>
            <person name="Roux S."/>
            <person name="Paez-Espino D."/>
            <person name="Jungbluth S."/>
            <person name="Walsh D.A."/>
            <person name="Denef V.J."/>
            <person name="McMahon K.D."/>
            <person name="Konstantinidis K.T."/>
            <person name="Eloe-Fadrosh E.A."/>
            <person name="Kyrpides N.C."/>
            <person name="Woyke T."/>
        </authorList>
    </citation>
    <scope>NUCLEOTIDE SEQUENCE</scope>
    <source>
        <strain evidence="3">GVMAG-M-3300010158-59</strain>
    </source>
</reference>
<name>A0A6C0BCL5_9ZZZZ</name>
<organism evidence="3">
    <name type="scientific">viral metagenome</name>
    <dbReference type="NCBI Taxonomy" id="1070528"/>
    <lineage>
        <taxon>unclassified sequences</taxon>
        <taxon>metagenomes</taxon>
        <taxon>organismal metagenomes</taxon>
    </lineage>
</organism>
<dbReference type="AlphaFoldDB" id="A0A6C0BCL5"/>
<feature type="coiled-coil region" evidence="1">
    <location>
        <begin position="18"/>
        <end position="45"/>
    </location>
</feature>
<keyword evidence="2" id="KW-1133">Transmembrane helix</keyword>
<sequence>MNYFANLGKIKVFFPWKENNLNLEIKNLENEKKENEKKINCFIYKPRRKTFFDKIFEDVMKNEINKRIEDKKTERTSLSLSLEKKIQTILNSEEKEKEKEKEKDIIPSVFFCLSIPAMVMAYLYIFRNRR</sequence>
<evidence type="ECO:0000256" key="1">
    <source>
        <dbReference type="SAM" id="Coils"/>
    </source>
</evidence>
<evidence type="ECO:0000313" key="3">
    <source>
        <dbReference type="EMBL" id="QHS89143.1"/>
    </source>
</evidence>
<accession>A0A6C0BCL5</accession>
<keyword evidence="2" id="KW-0472">Membrane</keyword>
<proteinExistence type="predicted"/>
<feature type="transmembrane region" description="Helical" evidence="2">
    <location>
        <begin position="105"/>
        <end position="125"/>
    </location>
</feature>
<dbReference type="EMBL" id="MN739105">
    <property type="protein sequence ID" value="QHS89143.1"/>
    <property type="molecule type" value="Genomic_DNA"/>
</dbReference>